<dbReference type="PANTHER" id="PTHR15641">
    <property type="entry name" value="ELONGATOR COMPLEX PROTEIN 5"/>
    <property type="match status" value="1"/>
</dbReference>
<dbReference type="InterPro" id="IPR019519">
    <property type="entry name" value="Elp5"/>
</dbReference>
<evidence type="ECO:0000256" key="3">
    <source>
        <dbReference type="ARBA" id="ARBA00005043"/>
    </source>
</evidence>
<evidence type="ECO:0000256" key="5">
    <source>
        <dbReference type="ARBA" id="ARBA00020264"/>
    </source>
</evidence>
<keyword evidence="8" id="KW-0539">Nucleus</keyword>
<comment type="pathway">
    <text evidence="3">tRNA modification; 5-methoxycarbonylmethyl-2-thiouridine-tRNA biosynthesis.</text>
</comment>
<evidence type="ECO:0000256" key="8">
    <source>
        <dbReference type="ARBA" id="ARBA00023242"/>
    </source>
</evidence>
<protein>
    <recommendedName>
        <fullName evidence="5">Elongator complex protein 5</fullName>
    </recommendedName>
</protein>
<evidence type="ECO:0000313" key="10">
    <source>
        <dbReference type="EMBL" id="KAI0307821.1"/>
    </source>
</evidence>
<dbReference type="Pfam" id="PF10483">
    <property type="entry name" value="Elong_Iki1"/>
    <property type="match status" value="1"/>
</dbReference>
<organism evidence="10 11">
    <name type="scientific">Multifurca ochricompacta</name>
    <dbReference type="NCBI Taxonomy" id="376703"/>
    <lineage>
        <taxon>Eukaryota</taxon>
        <taxon>Fungi</taxon>
        <taxon>Dikarya</taxon>
        <taxon>Basidiomycota</taxon>
        <taxon>Agaricomycotina</taxon>
        <taxon>Agaricomycetes</taxon>
        <taxon>Russulales</taxon>
        <taxon>Russulaceae</taxon>
        <taxon>Multifurca</taxon>
    </lineage>
</organism>
<dbReference type="PANTHER" id="PTHR15641:SF1">
    <property type="entry name" value="ELONGATOR COMPLEX PROTEIN 5"/>
    <property type="match status" value="1"/>
</dbReference>
<comment type="caution">
    <text evidence="10">The sequence shown here is derived from an EMBL/GenBank/DDBJ whole genome shotgun (WGS) entry which is preliminary data.</text>
</comment>
<dbReference type="Proteomes" id="UP001203297">
    <property type="component" value="Unassembled WGS sequence"/>
</dbReference>
<proteinExistence type="inferred from homology"/>
<reference evidence="10" key="1">
    <citation type="journal article" date="2022" name="New Phytol.">
        <title>Evolutionary transition to the ectomycorrhizal habit in the genomes of a hyperdiverse lineage of mushroom-forming fungi.</title>
        <authorList>
            <person name="Looney B."/>
            <person name="Miyauchi S."/>
            <person name="Morin E."/>
            <person name="Drula E."/>
            <person name="Courty P.E."/>
            <person name="Kohler A."/>
            <person name="Kuo A."/>
            <person name="LaButti K."/>
            <person name="Pangilinan J."/>
            <person name="Lipzen A."/>
            <person name="Riley R."/>
            <person name="Andreopoulos W."/>
            <person name="He G."/>
            <person name="Johnson J."/>
            <person name="Nolan M."/>
            <person name="Tritt A."/>
            <person name="Barry K.W."/>
            <person name="Grigoriev I.V."/>
            <person name="Nagy L.G."/>
            <person name="Hibbett D."/>
            <person name="Henrissat B."/>
            <person name="Matheny P.B."/>
            <person name="Labbe J."/>
            <person name="Martin F.M."/>
        </authorList>
    </citation>
    <scope>NUCLEOTIDE SEQUENCE</scope>
    <source>
        <strain evidence="10">BPL690</strain>
    </source>
</reference>
<dbReference type="EMBL" id="WTXG01000001">
    <property type="protein sequence ID" value="KAI0307821.1"/>
    <property type="molecule type" value="Genomic_DNA"/>
</dbReference>
<dbReference type="GO" id="GO:0005634">
    <property type="term" value="C:nucleus"/>
    <property type="evidence" value="ECO:0007669"/>
    <property type="project" value="UniProtKB-SubCell"/>
</dbReference>
<dbReference type="GO" id="GO:0033588">
    <property type="term" value="C:elongator holoenzyme complex"/>
    <property type="evidence" value="ECO:0007669"/>
    <property type="project" value="InterPro"/>
</dbReference>
<feature type="compositionally biased region" description="Acidic residues" evidence="9">
    <location>
        <begin position="198"/>
        <end position="214"/>
    </location>
</feature>
<keyword evidence="7" id="KW-0819">tRNA processing</keyword>
<evidence type="ECO:0000256" key="7">
    <source>
        <dbReference type="ARBA" id="ARBA00022694"/>
    </source>
</evidence>
<evidence type="ECO:0000256" key="9">
    <source>
        <dbReference type="SAM" id="MobiDB-lite"/>
    </source>
</evidence>
<evidence type="ECO:0000256" key="2">
    <source>
        <dbReference type="ARBA" id="ARBA00004496"/>
    </source>
</evidence>
<comment type="similarity">
    <text evidence="4">Belongs to the ELP5 family.</text>
</comment>
<name>A0AAD4MCH2_9AGAM</name>
<evidence type="ECO:0000256" key="1">
    <source>
        <dbReference type="ARBA" id="ARBA00004123"/>
    </source>
</evidence>
<keyword evidence="11" id="KW-1185">Reference proteome</keyword>
<evidence type="ECO:0000256" key="4">
    <source>
        <dbReference type="ARBA" id="ARBA00009567"/>
    </source>
</evidence>
<accession>A0AAD4MCH2</accession>
<keyword evidence="6" id="KW-0963">Cytoplasm</keyword>
<evidence type="ECO:0000256" key="6">
    <source>
        <dbReference type="ARBA" id="ARBA00022490"/>
    </source>
</evidence>
<dbReference type="AlphaFoldDB" id="A0AAD4MCH2"/>
<feature type="region of interest" description="Disordered" evidence="9">
    <location>
        <begin position="182"/>
        <end position="214"/>
    </location>
</feature>
<dbReference type="GO" id="GO:0005829">
    <property type="term" value="C:cytosol"/>
    <property type="evidence" value="ECO:0007669"/>
    <property type="project" value="TreeGrafter"/>
</dbReference>
<gene>
    <name evidence="10" type="ORF">B0F90DRAFT_68321</name>
</gene>
<dbReference type="GO" id="GO:0002098">
    <property type="term" value="P:tRNA wobble uridine modification"/>
    <property type="evidence" value="ECO:0007669"/>
    <property type="project" value="InterPro"/>
</dbReference>
<evidence type="ECO:0000313" key="11">
    <source>
        <dbReference type="Proteomes" id="UP001203297"/>
    </source>
</evidence>
<dbReference type="GO" id="GO:0000049">
    <property type="term" value="F:tRNA binding"/>
    <property type="evidence" value="ECO:0007669"/>
    <property type="project" value="TreeGrafter"/>
</dbReference>
<comment type="subcellular location">
    <subcellularLocation>
        <location evidence="2">Cytoplasm</location>
    </subcellularLocation>
    <subcellularLocation>
        <location evidence="1">Nucleus</location>
    </subcellularLocation>
</comment>
<sequence length="214" mass="23522">MILHVPTHCLLVSEPSGLVVHFSGTSPLCDLILTPRLSPNLVHIIAHPPGLLQHLATTQLIPPPPASAPDLFWRVFTPLTGRRWEVEGILLGSGGQGPTEDESIVLEIVNRTLNRKTIKIDKFLEAWNRDLPCSLSQLDILKPFLLQKLSSSSSSSFTFNTFNLNLTPEQWISRAKVPLPYAHKGSSSGSGAIMYEPDSADDIDDDDPDEDLNI</sequence>